<dbReference type="AlphaFoldDB" id="A0A9Q0S438"/>
<evidence type="ECO:0000313" key="4">
    <source>
        <dbReference type="Proteomes" id="UP001151699"/>
    </source>
</evidence>
<dbReference type="EMBL" id="WJQU01000002">
    <property type="protein sequence ID" value="KAJ6642630.1"/>
    <property type="molecule type" value="Genomic_DNA"/>
</dbReference>
<dbReference type="Pfam" id="PF10551">
    <property type="entry name" value="MULE"/>
    <property type="match status" value="1"/>
</dbReference>
<keyword evidence="1" id="KW-0472">Membrane</keyword>
<proteinExistence type="predicted"/>
<evidence type="ECO:0000256" key="1">
    <source>
        <dbReference type="SAM" id="Phobius"/>
    </source>
</evidence>
<sequence length="362" mass="42164">MDVTVIKGKRENSEHFFISSVDEIYTKHAKIGNNQFVKCYYSENGCKARGKIDATGFHPSDGQYALHSDHEYTTTSTLNFLACFNEMKNEARTSGKMPNTIYDEVMSRYEGMFDQVLTFPNIQSTLLRCRKEYFPRFPQTAEEFYKAFEENSIYERYGHCFEELFYHGVLGNEATGRSAVFYTSKLLEYFNSIKHEIKAFADATFKYQPLYFHQLFIVHFAIGSYTFPAFYVFMERKNIESYQAVFELIRHLGFNIIEIMADFEAAIKNAFLLVFPTGAVYGCHFHLAQKVRPTRVAAHRPNELLTIINNCESEDAEWNRIEDVEDGTECLINIEAKERSIDMKKSCTIAFDKYMKPVWEDD</sequence>
<feature type="transmembrane region" description="Helical" evidence="1">
    <location>
        <begin position="211"/>
        <end position="233"/>
    </location>
</feature>
<dbReference type="Proteomes" id="UP001151699">
    <property type="component" value="Chromosome B"/>
</dbReference>
<protein>
    <recommendedName>
        <fullName evidence="2">MULE transposase domain-containing protein</fullName>
    </recommendedName>
</protein>
<accession>A0A9Q0S438</accession>
<gene>
    <name evidence="3" type="ORF">Bhyg_07583</name>
</gene>
<dbReference type="PANTHER" id="PTHR47160">
    <property type="entry name" value="PUTATIVE-RELATED"/>
    <property type="match status" value="1"/>
</dbReference>
<name>A0A9Q0S438_9DIPT</name>
<reference evidence="3" key="1">
    <citation type="submission" date="2022-07" db="EMBL/GenBank/DDBJ databases">
        <authorList>
            <person name="Trinca V."/>
            <person name="Uliana J.V.C."/>
            <person name="Torres T.T."/>
            <person name="Ward R.J."/>
            <person name="Monesi N."/>
        </authorList>
    </citation>
    <scope>NUCLEOTIDE SEQUENCE</scope>
    <source>
        <strain evidence="3">HSMRA1968</strain>
        <tissue evidence="3">Whole embryos</tissue>
    </source>
</reference>
<comment type="caution">
    <text evidence="3">The sequence shown here is derived from an EMBL/GenBank/DDBJ whole genome shotgun (WGS) entry which is preliminary data.</text>
</comment>
<dbReference type="PANTHER" id="PTHR47160:SF10">
    <property type="entry name" value="MULE TRANSPOSASE DOMAIN-CONTAINING PROTEIN"/>
    <property type="match status" value="1"/>
</dbReference>
<keyword evidence="1" id="KW-0812">Transmembrane</keyword>
<keyword evidence="4" id="KW-1185">Reference proteome</keyword>
<organism evidence="3 4">
    <name type="scientific">Pseudolycoriella hygida</name>
    <dbReference type="NCBI Taxonomy" id="35572"/>
    <lineage>
        <taxon>Eukaryota</taxon>
        <taxon>Metazoa</taxon>
        <taxon>Ecdysozoa</taxon>
        <taxon>Arthropoda</taxon>
        <taxon>Hexapoda</taxon>
        <taxon>Insecta</taxon>
        <taxon>Pterygota</taxon>
        <taxon>Neoptera</taxon>
        <taxon>Endopterygota</taxon>
        <taxon>Diptera</taxon>
        <taxon>Nematocera</taxon>
        <taxon>Sciaroidea</taxon>
        <taxon>Sciaridae</taxon>
        <taxon>Pseudolycoriella</taxon>
    </lineage>
</organism>
<evidence type="ECO:0000259" key="2">
    <source>
        <dbReference type="Pfam" id="PF10551"/>
    </source>
</evidence>
<keyword evidence="1" id="KW-1133">Transmembrane helix</keyword>
<feature type="domain" description="MULE transposase" evidence="2">
    <location>
        <begin position="201"/>
        <end position="290"/>
    </location>
</feature>
<evidence type="ECO:0000313" key="3">
    <source>
        <dbReference type="EMBL" id="KAJ6642630.1"/>
    </source>
</evidence>
<dbReference type="OrthoDB" id="90756at2759"/>
<dbReference type="InterPro" id="IPR018289">
    <property type="entry name" value="MULE_transposase_dom"/>
</dbReference>